<proteinExistence type="inferred from homology"/>
<evidence type="ECO:0000313" key="8">
    <source>
        <dbReference type="Proteomes" id="UP000039865"/>
    </source>
</evidence>
<dbReference type="PRINTS" id="PR00792">
    <property type="entry name" value="PEPSIN"/>
</dbReference>
<protein>
    <submittedName>
        <fullName evidence="7">Plasmepsin 4</fullName>
    </submittedName>
</protein>
<dbReference type="GO" id="GO:0004190">
    <property type="term" value="F:aspartic-type endopeptidase activity"/>
    <property type="evidence" value="ECO:0007669"/>
    <property type="project" value="UniProtKB-KW"/>
</dbReference>
<evidence type="ECO:0000313" key="7">
    <source>
        <dbReference type="EMBL" id="CDW86854.1"/>
    </source>
</evidence>
<dbReference type="AlphaFoldDB" id="A0A078AXF8"/>
<dbReference type="InterPro" id="IPR021109">
    <property type="entry name" value="Peptidase_aspartic_dom_sf"/>
</dbReference>
<dbReference type="GO" id="GO:0006508">
    <property type="term" value="P:proteolysis"/>
    <property type="evidence" value="ECO:0007669"/>
    <property type="project" value="UniProtKB-KW"/>
</dbReference>
<feature type="domain" description="Peptidase A1" evidence="6">
    <location>
        <begin position="1"/>
        <end position="351"/>
    </location>
</feature>
<dbReference type="CDD" id="cd05471">
    <property type="entry name" value="pepsin_like"/>
    <property type="match status" value="1"/>
</dbReference>
<dbReference type="InterPro" id="IPR034164">
    <property type="entry name" value="Pepsin-like_dom"/>
</dbReference>
<dbReference type="PANTHER" id="PTHR47966">
    <property type="entry name" value="BETA-SITE APP-CLEAVING ENZYME, ISOFORM A-RELATED"/>
    <property type="match status" value="1"/>
</dbReference>
<feature type="signal peptide" evidence="5">
    <location>
        <begin position="1"/>
        <end position="18"/>
    </location>
</feature>
<keyword evidence="8" id="KW-1185">Reference proteome</keyword>
<dbReference type="EMBL" id="CCKQ01015040">
    <property type="protein sequence ID" value="CDW86854.1"/>
    <property type="molecule type" value="Genomic_DNA"/>
</dbReference>
<keyword evidence="2" id="KW-0645">Protease</keyword>
<dbReference type="SUPFAM" id="SSF50630">
    <property type="entry name" value="Acid proteases"/>
    <property type="match status" value="1"/>
</dbReference>
<dbReference type="InParanoid" id="A0A078AXF8"/>
<evidence type="ECO:0000256" key="2">
    <source>
        <dbReference type="ARBA" id="ARBA00022670"/>
    </source>
</evidence>
<keyword evidence="5" id="KW-0732">Signal</keyword>
<evidence type="ECO:0000259" key="6">
    <source>
        <dbReference type="PROSITE" id="PS51767"/>
    </source>
</evidence>
<keyword evidence="3" id="KW-0064">Aspartyl protease</keyword>
<reference evidence="7 8" key="1">
    <citation type="submission" date="2014-06" db="EMBL/GenBank/DDBJ databases">
        <authorList>
            <person name="Swart Estienne"/>
        </authorList>
    </citation>
    <scope>NUCLEOTIDE SEQUENCE [LARGE SCALE GENOMIC DNA]</scope>
    <source>
        <strain evidence="7 8">130c</strain>
    </source>
</reference>
<evidence type="ECO:0000256" key="5">
    <source>
        <dbReference type="SAM" id="SignalP"/>
    </source>
</evidence>
<accession>A0A078AXF8</accession>
<keyword evidence="4" id="KW-0378">Hydrolase</keyword>
<dbReference type="InterPro" id="IPR001461">
    <property type="entry name" value="Aspartic_peptidase_A1"/>
</dbReference>
<dbReference type="PANTHER" id="PTHR47966:SF51">
    <property type="entry name" value="BETA-SITE APP-CLEAVING ENZYME, ISOFORM A-RELATED"/>
    <property type="match status" value="1"/>
</dbReference>
<name>A0A078AXF8_STYLE</name>
<feature type="chain" id="PRO_5001729763" evidence="5">
    <location>
        <begin position="19"/>
        <end position="369"/>
    </location>
</feature>
<gene>
    <name evidence="7" type="primary">Contig18112.g19252</name>
    <name evidence="7" type="ORF">STYLEM_15953</name>
</gene>
<dbReference type="PROSITE" id="PS51767">
    <property type="entry name" value="PEPTIDASE_A1"/>
    <property type="match status" value="1"/>
</dbReference>
<sequence length="369" mass="42995">MLYGLFFIAFLLLIYTNQDQITNSFYALYETESYSRGGRYVRKTPRVMEFQQTRFKVSKMATDVQVGVIKNVDAKFNPESLFYATIFIGSESESMKMLLDTTSSVIFQQSQTLLQWLIVAGQGCENWTLSQDQLSLSKSTQAFRLNQFKFITYKFQSGYKGLDGIIGLSREYVSISRSSGPLFVKHLKNEGKIYESIYALSMADDMNYSYIDIGTYQLEDSTMHVIWFQNQSYSLYWQCHLNAYMVGRQMYRNVLNAVLYNKTYYLIDKYVIATCNISEYQSIYLRLDNHWFEIKPESYVLNQTVDGQLDLKELCTLGIIPSTDQTIILGNVFIRNYYTIFDLENDQLGLYMNTYLKTTELAFQLAIFL</sequence>
<evidence type="ECO:0000256" key="3">
    <source>
        <dbReference type="ARBA" id="ARBA00022750"/>
    </source>
</evidence>
<dbReference type="OrthoDB" id="15189at2759"/>
<evidence type="ECO:0000256" key="4">
    <source>
        <dbReference type="ARBA" id="ARBA00022801"/>
    </source>
</evidence>
<organism evidence="7 8">
    <name type="scientific">Stylonychia lemnae</name>
    <name type="common">Ciliate</name>
    <dbReference type="NCBI Taxonomy" id="5949"/>
    <lineage>
        <taxon>Eukaryota</taxon>
        <taxon>Sar</taxon>
        <taxon>Alveolata</taxon>
        <taxon>Ciliophora</taxon>
        <taxon>Intramacronucleata</taxon>
        <taxon>Spirotrichea</taxon>
        <taxon>Stichotrichia</taxon>
        <taxon>Sporadotrichida</taxon>
        <taxon>Oxytrichidae</taxon>
        <taxon>Stylonychinae</taxon>
        <taxon>Stylonychia</taxon>
    </lineage>
</organism>
<dbReference type="InterPro" id="IPR033121">
    <property type="entry name" value="PEPTIDASE_A1"/>
</dbReference>
<dbReference type="Gene3D" id="2.40.70.10">
    <property type="entry name" value="Acid Proteases"/>
    <property type="match status" value="2"/>
</dbReference>
<dbReference type="Proteomes" id="UP000039865">
    <property type="component" value="Unassembled WGS sequence"/>
</dbReference>
<dbReference type="Pfam" id="PF00026">
    <property type="entry name" value="Asp"/>
    <property type="match status" value="2"/>
</dbReference>
<evidence type="ECO:0000256" key="1">
    <source>
        <dbReference type="ARBA" id="ARBA00007447"/>
    </source>
</evidence>
<comment type="similarity">
    <text evidence="1">Belongs to the peptidase A1 family.</text>
</comment>